<evidence type="ECO:0000259" key="8">
    <source>
        <dbReference type="Pfam" id="PF25954"/>
    </source>
</evidence>
<proteinExistence type="inferred from homology"/>
<protein>
    <submittedName>
        <fullName evidence="10">Cobalt/zinc/cadmium efflux RND transporter, membrane fusion protein, CzcB family</fullName>
    </submittedName>
</protein>
<dbReference type="Proteomes" id="UP000064967">
    <property type="component" value="Chromosome"/>
</dbReference>
<comment type="function">
    <text evidence="5">CzcA and CzcB together would act in zinc efflux nearly as effectively as the complete czc efflux system (CzcABC). The CzcB protein is thought to funnel zinc cations to the CzcA transport protein.</text>
</comment>
<dbReference type="KEGG" id="llu:AKJ09_01606"/>
<dbReference type="InterPro" id="IPR006143">
    <property type="entry name" value="RND_pump_MFP"/>
</dbReference>
<dbReference type="InterPro" id="IPR058792">
    <property type="entry name" value="Beta-barrel_RND_2"/>
</dbReference>
<dbReference type="InterPro" id="IPR058649">
    <property type="entry name" value="CzcB_C"/>
</dbReference>
<evidence type="ECO:0000256" key="1">
    <source>
        <dbReference type="ARBA" id="ARBA00009477"/>
    </source>
</evidence>
<dbReference type="OrthoDB" id="9806939at2"/>
<evidence type="ECO:0000256" key="7">
    <source>
        <dbReference type="SAM" id="SignalP"/>
    </source>
</evidence>
<feature type="chain" id="PRO_5005466314" evidence="7">
    <location>
        <begin position="23"/>
        <end position="391"/>
    </location>
</feature>
<keyword evidence="7" id="KW-0732">Signal</keyword>
<evidence type="ECO:0000256" key="3">
    <source>
        <dbReference type="ARBA" id="ARBA00022833"/>
    </source>
</evidence>
<gene>
    <name evidence="10" type="ORF">AKJ09_01606</name>
</gene>
<comment type="similarity">
    <text evidence="1">Belongs to the membrane fusion protein (MFP) (TC 8.A.1) family.</text>
</comment>
<dbReference type="GO" id="GO:0015679">
    <property type="term" value="P:plasma membrane copper ion transport"/>
    <property type="evidence" value="ECO:0007669"/>
    <property type="project" value="TreeGrafter"/>
</dbReference>
<keyword evidence="2" id="KW-0813">Transport</keyword>
<dbReference type="PANTHER" id="PTHR30097">
    <property type="entry name" value="CATION EFFLUX SYSTEM PROTEIN CUSB"/>
    <property type="match status" value="1"/>
</dbReference>
<dbReference type="Gene3D" id="2.40.50.100">
    <property type="match status" value="1"/>
</dbReference>
<dbReference type="Pfam" id="PF25954">
    <property type="entry name" value="Beta-barrel_RND_2"/>
    <property type="match status" value="1"/>
</dbReference>
<evidence type="ECO:0000256" key="2">
    <source>
        <dbReference type="ARBA" id="ARBA00022448"/>
    </source>
</evidence>
<dbReference type="SUPFAM" id="SSF111369">
    <property type="entry name" value="HlyD-like secretion proteins"/>
    <property type="match status" value="1"/>
</dbReference>
<evidence type="ECO:0000256" key="6">
    <source>
        <dbReference type="SAM" id="MobiDB-lite"/>
    </source>
</evidence>
<feature type="domain" description="CzcB-like C-terminal circularly permuted SH3-like" evidence="9">
    <location>
        <begin position="319"/>
        <end position="379"/>
    </location>
</feature>
<feature type="domain" description="CusB-like beta-barrel" evidence="8">
    <location>
        <begin position="234"/>
        <end position="307"/>
    </location>
</feature>
<dbReference type="GO" id="GO:0030288">
    <property type="term" value="C:outer membrane-bounded periplasmic space"/>
    <property type="evidence" value="ECO:0007669"/>
    <property type="project" value="TreeGrafter"/>
</dbReference>
<dbReference type="STRING" id="1391654.AKJ09_01606"/>
<organism evidence="10 11">
    <name type="scientific">Labilithrix luteola</name>
    <dbReference type="NCBI Taxonomy" id="1391654"/>
    <lineage>
        <taxon>Bacteria</taxon>
        <taxon>Pseudomonadati</taxon>
        <taxon>Myxococcota</taxon>
        <taxon>Polyangia</taxon>
        <taxon>Polyangiales</taxon>
        <taxon>Labilitrichaceae</taxon>
        <taxon>Labilithrix</taxon>
    </lineage>
</organism>
<evidence type="ECO:0000256" key="5">
    <source>
        <dbReference type="ARBA" id="ARBA00058766"/>
    </source>
</evidence>
<dbReference type="GO" id="GO:0060003">
    <property type="term" value="P:copper ion export"/>
    <property type="evidence" value="ECO:0007669"/>
    <property type="project" value="TreeGrafter"/>
</dbReference>
<dbReference type="Gene3D" id="2.40.30.170">
    <property type="match status" value="1"/>
</dbReference>
<dbReference type="PANTHER" id="PTHR30097:SF4">
    <property type="entry name" value="SLR6042 PROTEIN"/>
    <property type="match status" value="1"/>
</dbReference>
<accession>A0A0K1PN51</accession>
<feature type="region of interest" description="Disordered" evidence="6">
    <location>
        <begin position="21"/>
        <end position="47"/>
    </location>
</feature>
<dbReference type="GO" id="GO:0016020">
    <property type="term" value="C:membrane"/>
    <property type="evidence" value="ECO:0007669"/>
    <property type="project" value="InterPro"/>
</dbReference>
<name>A0A0K1PN51_9BACT</name>
<feature type="compositionally biased region" description="Basic and acidic residues" evidence="6">
    <location>
        <begin position="35"/>
        <end position="47"/>
    </location>
</feature>
<sequence>MTCRVFIVLFFVLLAGCKNASADKEPNPKSSGADVPHDDEPEHEGLAKRVRLSPRALSASKIRTAPATTEVLSATVTLPGEIVADPDRSARVSTPIAGRLTDVRFKEGSKVTKGQALGTVRIPELGKVRGALAAANAKATAARTNADRLSTLADKGLAAKQEALSAKADADALDAETSALREQLAALGGPAGNNGELVIRAPVSGVVVARDAVIGQPVTTEQTIAMIADLDEAWFLGRVFEKDLGRLNLGARAEVELNAYPKEHFEGTIEYLGKQIDPAARTVTARIRLTNRADILRIGLFGSARVSVDEDAKRTPALVIPRSALTEIGGKSVVFVRHADDDFELHEVVLGDAALGKVEIVSGLREGEQIVTEGVFTLKSAVLKGSLKEDD</sequence>
<dbReference type="RefSeq" id="WP_146646475.1">
    <property type="nucleotide sequence ID" value="NZ_CP012333.1"/>
</dbReference>
<dbReference type="PROSITE" id="PS51257">
    <property type="entry name" value="PROKAR_LIPOPROTEIN"/>
    <property type="match status" value="1"/>
</dbReference>
<dbReference type="Gene3D" id="2.40.420.20">
    <property type="match status" value="1"/>
</dbReference>
<dbReference type="AlphaFoldDB" id="A0A0K1PN51"/>
<dbReference type="FunFam" id="2.40.420.20:FF:000006">
    <property type="entry name" value="RND family efflux transporter MFP subunit"/>
    <property type="match status" value="1"/>
</dbReference>
<evidence type="ECO:0000259" key="9">
    <source>
        <dbReference type="Pfam" id="PF25975"/>
    </source>
</evidence>
<dbReference type="FunFam" id="2.40.30.170:FF:000010">
    <property type="entry name" value="Efflux RND transporter periplasmic adaptor subunit"/>
    <property type="match status" value="1"/>
</dbReference>
<dbReference type="GO" id="GO:0046914">
    <property type="term" value="F:transition metal ion binding"/>
    <property type="evidence" value="ECO:0007669"/>
    <property type="project" value="TreeGrafter"/>
</dbReference>
<keyword evidence="11" id="KW-1185">Reference proteome</keyword>
<evidence type="ECO:0000256" key="4">
    <source>
        <dbReference type="ARBA" id="ARBA00043263"/>
    </source>
</evidence>
<keyword evidence="3" id="KW-0862">Zinc</keyword>
<feature type="signal peptide" evidence="7">
    <location>
        <begin position="1"/>
        <end position="22"/>
    </location>
</feature>
<evidence type="ECO:0000313" key="10">
    <source>
        <dbReference type="EMBL" id="AKU94942.1"/>
    </source>
</evidence>
<dbReference type="NCBIfam" id="TIGR01730">
    <property type="entry name" value="RND_mfp"/>
    <property type="match status" value="1"/>
</dbReference>
<dbReference type="GO" id="GO:0046686">
    <property type="term" value="P:response to cadmium ion"/>
    <property type="evidence" value="ECO:0007669"/>
    <property type="project" value="UniProtKB-KW"/>
</dbReference>
<dbReference type="EMBL" id="CP012333">
    <property type="protein sequence ID" value="AKU94942.1"/>
    <property type="molecule type" value="Genomic_DNA"/>
</dbReference>
<evidence type="ECO:0000313" key="11">
    <source>
        <dbReference type="Proteomes" id="UP000064967"/>
    </source>
</evidence>
<keyword evidence="4" id="KW-0105">Cadmium resistance</keyword>
<dbReference type="InterPro" id="IPR051909">
    <property type="entry name" value="MFP_Cation_Efflux"/>
</dbReference>
<dbReference type="GO" id="GO:0022857">
    <property type="term" value="F:transmembrane transporter activity"/>
    <property type="evidence" value="ECO:0007669"/>
    <property type="project" value="InterPro"/>
</dbReference>
<reference evidence="10 11" key="1">
    <citation type="submission" date="2015-08" db="EMBL/GenBank/DDBJ databases">
        <authorList>
            <person name="Babu N.S."/>
            <person name="Beckwith C.J."/>
            <person name="Beseler K.G."/>
            <person name="Brison A."/>
            <person name="Carone J.V."/>
            <person name="Caskin T.P."/>
            <person name="Diamond M."/>
            <person name="Durham M.E."/>
            <person name="Foxe J.M."/>
            <person name="Go M."/>
            <person name="Henderson B.A."/>
            <person name="Jones I.B."/>
            <person name="McGettigan J.A."/>
            <person name="Micheletti S.J."/>
            <person name="Nasrallah M.E."/>
            <person name="Ortiz D."/>
            <person name="Piller C.R."/>
            <person name="Privatt S.R."/>
            <person name="Schneider S.L."/>
            <person name="Sharp S."/>
            <person name="Smith T.C."/>
            <person name="Stanton J.D."/>
            <person name="Ullery H.E."/>
            <person name="Wilson R.J."/>
            <person name="Serrano M.G."/>
            <person name="Buck G."/>
            <person name="Lee V."/>
            <person name="Wang Y."/>
            <person name="Carvalho R."/>
            <person name="Voegtly L."/>
            <person name="Shi R."/>
            <person name="Duckworth R."/>
            <person name="Johnson A."/>
            <person name="Loviza R."/>
            <person name="Walstead R."/>
            <person name="Shah Z."/>
            <person name="Kiflezghi M."/>
            <person name="Wade K."/>
            <person name="Ball S.L."/>
            <person name="Bradley K.W."/>
            <person name="Asai D.J."/>
            <person name="Bowman C.A."/>
            <person name="Russell D.A."/>
            <person name="Pope W.H."/>
            <person name="Jacobs-Sera D."/>
            <person name="Hendrix R.W."/>
            <person name="Hatfull G.F."/>
        </authorList>
    </citation>
    <scope>NUCLEOTIDE SEQUENCE [LARGE SCALE GENOMIC DNA]</scope>
    <source>
        <strain evidence="10 11">DSM 27648</strain>
    </source>
</reference>
<dbReference type="Pfam" id="PF25975">
    <property type="entry name" value="CzcB_C"/>
    <property type="match status" value="1"/>
</dbReference>